<reference evidence="2 3" key="1">
    <citation type="submission" date="2024-07" db="EMBL/GenBank/DDBJ databases">
        <title>Section-level genome sequencing and comparative genomics of Aspergillus sections Usti and Cavernicolus.</title>
        <authorList>
            <consortium name="Lawrence Berkeley National Laboratory"/>
            <person name="Nybo J.L."/>
            <person name="Vesth T.C."/>
            <person name="Theobald S."/>
            <person name="Frisvad J.C."/>
            <person name="Larsen T.O."/>
            <person name="Kjaerboelling I."/>
            <person name="Rothschild-Mancinelli K."/>
            <person name="Lyhne E.K."/>
            <person name="Kogle M.E."/>
            <person name="Barry K."/>
            <person name="Clum A."/>
            <person name="Na H."/>
            <person name="Ledsgaard L."/>
            <person name="Lin J."/>
            <person name="Lipzen A."/>
            <person name="Kuo A."/>
            <person name="Riley R."/>
            <person name="Mondo S."/>
            <person name="Labutti K."/>
            <person name="Haridas S."/>
            <person name="Pangalinan J."/>
            <person name="Salamov A.A."/>
            <person name="Simmons B.A."/>
            <person name="Magnuson J.K."/>
            <person name="Chen J."/>
            <person name="Drula E."/>
            <person name="Henrissat B."/>
            <person name="Wiebenga A."/>
            <person name="Lubbers R.J."/>
            <person name="Gomes A.C."/>
            <person name="Makela M.R."/>
            <person name="Stajich J."/>
            <person name="Grigoriev I.V."/>
            <person name="Mortensen U.H."/>
            <person name="De Vries R.P."/>
            <person name="Baker S.E."/>
            <person name="Andersen M.R."/>
        </authorList>
    </citation>
    <scope>NUCLEOTIDE SEQUENCE [LARGE SCALE GENOMIC DNA]</scope>
    <source>
        <strain evidence="2 3">CBS 588.65</strain>
    </source>
</reference>
<dbReference type="EMBL" id="JBFXLT010000102">
    <property type="protein sequence ID" value="KAL2808839.1"/>
    <property type="molecule type" value="Genomic_DNA"/>
</dbReference>
<evidence type="ECO:0000313" key="2">
    <source>
        <dbReference type="EMBL" id="KAL2808839.1"/>
    </source>
</evidence>
<sequence length="87" mass="9465">MVATTLMNPGHEGFTWVDYTVLICDESALGNGHHAYARLLCGKLGEVTGTTDKSSRKDGSEYDEDDSELPWEGIESTVEVTGGSRRN</sequence>
<name>A0ABR4H062_9EURO</name>
<evidence type="ECO:0000256" key="1">
    <source>
        <dbReference type="SAM" id="MobiDB-lite"/>
    </source>
</evidence>
<comment type="caution">
    <text evidence="2">The sequence shown here is derived from an EMBL/GenBank/DDBJ whole genome shotgun (WGS) entry which is preliminary data.</text>
</comment>
<feature type="region of interest" description="Disordered" evidence="1">
    <location>
        <begin position="47"/>
        <end position="87"/>
    </location>
</feature>
<accession>A0ABR4H062</accession>
<gene>
    <name evidence="2" type="ORF">BJX63DRAFT_407683</name>
</gene>
<protein>
    <submittedName>
        <fullName evidence="2">Uncharacterized protein</fullName>
    </submittedName>
</protein>
<organism evidence="2 3">
    <name type="scientific">Aspergillus granulosus</name>
    <dbReference type="NCBI Taxonomy" id="176169"/>
    <lineage>
        <taxon>Eukaryota</taxon>
        <taxon>Fungi</taxon>
        <taxon>Dikarya</taxon>
        <taxon>Ascomycota</taxon>
        <taxon>Pezizomycotina</taxon>
        <taxon>Eurotiomycetes</taxon>
        <taxon>Eurotiomycetidae</taxon>
        <taxon>Eurotiales</taxon>
        <taxon>Aspergillaceae</taxon>
        <taxon>Aspergillus</taxon>
        <taxon>Aspergillus subgen. Nidulantes</taxon>
    </lineage>
</organism>
<dbReference type="Proteomes" id="UP001610334">
    <property type="component" value="Unassembled WGS sequence"/>
</dbReference>
<evidence type="ECO:0000313" key="3">
    <source>
        <dbReference type="Proteomes" id="UP001610334"/>
    </source>
</evidence>
<proteinExistence type="predicted"/>
<keyword evidence="3" id="KW-1185">Reference proteome</keyword>